<reference evidence="2" key="1">
    <citation type="submission" date="2023-07" db="EMBL/GenBank/DDBJ databases">
        <title>Black Yeasts Isolated from many extreme environments.</title>
        <authorList>
            <person name="Coleine C."/>
            <person name="Stajich J.E."/>
            <person name="Selbmann L."/>
        </authorList>
    </citation>
    <scope>NUCLEOTIDE SEQUENCE</scope>
    <source>
        <strain evidence="2">CCFEE 5485</strain>
    </source>
</reference>
<dbReference type="Proteomes" id="UP001274830">
    <property type="component" value="Unassembled WGS sequence"/>
</dbReference>
<keyword evidence="3" id="KW-1185">Reference proteome</keyword>
<protein>
    <submittedName>
        <fullName evidence="2">Uncharacterized protein</fullName>
    </submittedName>
</protein>
<proteinExistence type="predicted"/>
<evidence type="ECO:0000256" key="1">
    <source>
        <dbReference type="SAM" id="MobiDB-lite"/>
    </source>
</evidence>
<sequence>MPISNYGVWKAQTLLQDESPHITLKFSDGSGKGKEAAINVASTDSDTRLVYWLQRQWDHPITQDLTPLADGFHKASGSGTDLSLDYVRTTPALVDFKAGQVLDDNGSNSTTNILDQLEPILNDAISAKADIYIFGSSYGTGIHDIHMNQGSQPRFANGIGEDGAIVFHYASDGHFEAVFLAFASQSIPTNDQTGAAESGGQTLAQLAGADSS</sequence>
<feature type="region of interest" description="Disordered" evidence="1">
    <location>
        <begin position="191"/>
        <end position="212"/>
    </location>
</feature>
<evidence type="ECO:0000313" key="3">
    <source>
        <dbReference type="Proteomes" id="UP001274830"/>
    </source>
</evidence>
<name>A0AAE0WU71_9PEZI</name>
<gene>
    <name evidence="2" type="ORF">LTR78_001561</name>
</gene>
<dbReference type="EMBL" id="JAUTXT010000004">
    <property type="protein sequence ID" value="KAK3678266.1"/>
    <property type="molecule type" value="Genomic_DNA"/>
</dbReference>
<comment type="caution">
    <text evidence="2">The sequence shown here is derived from an EMBL/GenBank/DDBJ whole genome shotgun (WGS) entry which is preliminary data.</text>
</comment>
<dbReference type="Pfam" id="PF10042">
    <property type="entry name" value="DUF2278"/>
    <property type="match status" value="1"/>
</dbReference>
<organism evidence="2 3">
    <name type="scientific">Recurvomyces mirabilis</name>
    <dbReference type="NCBI Taxonomy" id="574656"/>
    <lineage>
        <taxon>Eukaryota</taxon>
        <taxon>Fungi</taxon>
        <taxon>Dikarya</taxon>
        <taxon>Ascomycota</taxon>
        <taxon>Pezizomycotina</taxon>
        <taxon>Dothideomycetes</taxon>
        <taxon>Dothideomycetidae</taxon>
        <taxon>Mycosphaerellales</taxon>
        <taxon>Teratosphaeriaceae</taxon>
        <taxon>Recurvomyces</taxon>
    </lineage>
</organism>
<evidence type="ECO:0000313" key="2">
    <source>
        <dbReference type="EMBL" id="KAK3678266.1"/>
    </source>
</evidence>
<dbReference type="AlphaFoldDB" id="A0AAE0WU71"/>
<accession>A0AAE0WU71</accession>
<dbReference type="InterPro" id="IPR019268">
    <property type="entry name" value="DUF2278"/>
</dbReference>